<dbReference type="AlphaFoldDB" id="A0A917JNS9"/>
<evidence type="ECO:0000313" key="3">
    <source>
        <dbReference type="Proteomes" id="UP000613743"/>
    </source>
</evidence>
<protein>
    <submittedName>
        <fullName evidence="2">Uncharacterized protein</fullName>
    </submittedName>
</protein>
<comment type="caution">
    <text evidence="2">The sequence shown here is derived from an EMBL/GenBank/DDBJ whole genome shotgun (WGS) entry which is preliminary data.</text>
</comment>
<accession>A0A917JNS9</accession>
<dbReference type="Proteomes" id="UP000613743">
    <property type="component" value="Unassembled WGS sequence"/>
</dbReference>
<reference evidence="2" key="2">
    <citation type="submission" date="2020-09" db="EMBL/GenBank/DDBJ databases">
        <authorList>
            <person name="Sun Q."/>
            <person name="Ohkuma M."/>
        </authorList>
    </citation>
    <scope>NUCLEOTIDE SEQUENCE</scope>
    <source>
        <strain evidence="2">JCM 30804</strain>
    </source>
</reference>
<organism evidence="2 3">
    <name type="scientific">Shewanella gelidii</name>
    <dbReference type="NCBI Taxonomy" id="1642821"/>
    <lineage>
        <taxon>Bacteria</taxon>
        <taxon>Pseudomonadati</taxon>
        <taxon>Pseudomonadota</taxon>
        <taxon>Gammaproteobacteria</taxon>
        <taxon>Alteromonadales</taxon>
        <taxon>Shewanellaceae</taxon>
        <taxon>Shewanella</taxon>
    </lineage>
</organism>
<gene>
    <name evidence="2" type="ORF">GCM10009332_09870</name>
</gene>
<reference evidence="2" key="1">
    <citation type="journal article" date="2014" name="Int. J. Syst. Evol. Microbiol.">
        <title>Complete genome sequence of Corynebacterium casei LMG S-19264T (=DSM 44701T), isolated from a smear-ripened cheese.</title>
        <authorList>
            <consortium name="US DOE Joint Genome Institute (JGI-PGF)"/>
            <person name="Walter F."/>
            <person name="Albersmeier A."/>
            <person name="Kalinowski J."/>
            <person name="Ruckert C."/>
        </authorList>
    </citation>
    <scope>NUCLEOTIDE SEQUENCE</scope>
    <source>
        <strain evidence="2">JCM 30804</strain>
    </source>
</reference>
<feature type="transmembrane region" description="Helical" evidence="1">
    <location>
        <begin position="20"/>
        <end position="43"/>
    </location>
</feature>
<keyword evidence="1" id="KW-0472">Membrane</keyword>
<keyword evidence="1" id="KW-1133">Transmembrane helix</keyword>
<evidence type="ECO:0000313" key="2">
    <source>
        <dbReference type="EMBL" id="GGI74377.1"/>
    </source>
</evidence>
<dbReference type="EMBL" id="BMPZ01000002">
    <property type="protein sequence ID" value="GGI74377.1"/>
    <property type="molecule type" value="Genomic_DNA"/>
</dbReference>
<proteinExistence type="predicted"/>
<evidence type="ECO:0000256" key="1">
    <source>
        <dbReference type="SAM" id="Phobius"/>
    </source>
</evidence>
<sequence>MANTTNRKPINPQKPATMRLSVFQITAIFSMLFALIGFSYNVWRMEITEYNSNVRSASFELLLQLAELESIVYSAHYDQNLQQGNPRMGWVKVGLIADLSMITEPKVQASATQLKQTWQNQWQTMAQEEQSAQVIVAAIDDVRIEVRSLIQALR</sequence>
<keyword evidence="3" id="KW-1185">Reference proteome</keyword>
<name>A0A917JNS9_9GAMM</name>
<dbReference type="RefSeq" id="WP_308424048.1">
    <property type="nucleotide sequence ID" value="NZ_BMPZ01000002.1"/>
</dbReference>
<keyword evidence="1" id="KW-0812">Transmembrane</keyword>